<protein>
    <submittedName>
        <fullName evidence="1">Uncharacterized protein</fullName>
    </submittedName>
</protein>
<dbReference type="EMBL" id="CACRUA010000022">
    <property type="protein sequence ID" value="VYU26983.1"/>
    <property type="molecule type" value="Genomic_DNA"/>
</dbReference>
<proteinExistence type="predicted"/>
<organism evidence="1">
    <name type="scientific">Clostridium symbiosum</name>
    <name type="common">Bacteroides symbiosus</name>
    <dbReference type="NCBI Taxonomy" id="1512"/>
    <lineage>
        <taxon>Bacteria</taxon>
        <taxon>Bacillati</taxon>
        <taxon>Bacillota</taxon>
        <taxon>Clostridia</taxon>
        <taxon>Lachnospirales</taxon>
        <taxon>Lachnospiraceae</taxon>
        <taxon>Otoolea</taxon>
    </lineage>
</organism>
<accession>A0A6N3DMI8</accession>
<name>A0A6N3DMI8_CLOSY</name>
<dbReference type="AlphaFoldDB" id="A0A6N3DMI8"/>
<gene>
    <name evidence="1" type="ORF">CSLFYP84_01742</name>
</gene>
<reference evidence="1" key="1">
    <citation type="submission" date="2019-11" db="EMBL/GenBank/DDBJ databases">
        <authorList>
            <person name="Feng L."/>
        </authorList>
    </citation>
    <scope>NUCLEOTIDE SEQUENCE</scope>
    <source>
        <strain evidence="1">CsymbiosumLFYP84</strain>
    </source>
</reference>
<sequence>MSHCKYCGRLSYYKHGEYMEPPYSVHPIAEWCILGIEVYSGTGQLSFLSPRGGKYIEIPRGARYHHGVLSFGGTYMEVSFDADVATEHGIRAAVVLNHIAHLMRFPDGSQAGHFKTCGRAYVHVSPEYLWKLFPFMSLRQATAALRELREGGLIAEREYDGLDPDCRNWYTLTETGNAVA</sequence>
<evidence type="ECO:0000313" key="1">
    <source>
        <dbReference type="EMBL" id="VYU26983.1"/>
    </source>
</evidence>